<evidence type="ECO:0000313" key="3">
    <source>
        <dbReference type="Proteomes" id="UP000779049"/>
    </source>
</evidence>
<gene>
    <name evidence="2" type="ORF">FLB61_03935</name>
</gene>
<feature type="transmembrane region" description="Helical" evidence="1">
    <location>
        <begin position="108"/>
        <end position="125"/>
    </location>
</feature>
<organism evidence="2 3">
    <name type="scientific">Sellimonas caecigallum</name>
    <dbReference type="NCBI Taxonomy" id="2592333"/>
    <lineage>
        <taxon>Bacteria</taxon>
        <taxon>Bacillati</taxon>
        <taxon>Bacillota</taxon>
        <taxon>Clostridia</taxon>
        <taxon>Lachnospirales</taxon>
        <taxon>Lachnospiraceae</taxon>
        <taxon>Sellimonas</taxon>
    </lineage>
</organism>
<protein>
    <submittedName>
        <fullName evidence="2">DUF1700 domain-containing protein</fullName>
    </submittedName>
</protein>
<keyword evidence="1" id="KW-0812">Transmembrane</keyword>
<sequence>MNRSEFLNRLREALENDLGGSAVQEHILYYDEYIRNEIRNGKTEREVLDMLGDPWIIAKTIIAAGGNAATQENSSWSYDTGDEEKRNNKSRGDMIAHILGIDTWWKKILFFLGVILVILVIFAVITGIVRLLLPIVIPLLFILLFIRIFGRRN</sequence>
<feature type="transmembrane region" description="Helical" evidence="1">
    <location>
        <begin position="131"/>
        <end position="150"/>
    </location>
</feature>
<keyword evidence="1" id="KW-0472">Membrane</keyword>
<dbReference type="RefSeq" id="WP_087201112.1">
    <property type="nucleotide sequence ID" value="NZ_CP173660.1"/>
</dbReference>
<reference evidence="2 3" key="1">
    <citation type="journal article" date="2020" name="New Microbes New Infect">
        <title>Sellimonas caecigallum sp. nov., description and genome sequence of a new member of the Sellimonas genus isolated from the cecum of feral chicken.</title>
        <authorList>
            <person name="Wongkuna S."/>
            <person name="Ghimire S."/>
            <person name="Antony L."/>
            <person name="Chankhamhaengdecha S."/>
            <person name="Janvilisri T."/>
            <person name="Scaria J."/>
        </authorList>
    </citation>
    <scope>NUCLEOTIDE SEQUENCE [LARGE SCALE GENOMIC DNA]</scope>
    <source>
        <strain evidence="2 3">SW451</strain>
    </source>
</reference>
<evidence type="ECO:0000256" key="1">
    <source>
        <dbReference type="SAM" id="Phobius"/>
    </source>
</evidence>
<dbReference type="EMBL" id="VIRV01000003">
    <property type="protein sequence ID" value="MBY0758250.1"/>
    <property type="molecule type" value="Genomic_DNA"/>
</dbReference>
<proteinExistence type="predicted"/>
<accession>A0ABS7L5G7</accession>
<comment type="caution">
    <text evidence="2">The sequence shown here is derived from an EMBL/GenBank/DDBJ whole genome shotgun (WGS) entry which is preliminary data.</text>
</comment>
<name>A0ABS7L5G7_9FIRM</name>
<evidence type="ECO:0000313" key="2">
    <source>
        <dbReference type="EMBL" id="MBY0758250.1"/>
    </source>
</evidence>
<dbReference type="Proteomes" id="UP000779049">
    <property type="component" value="Unassembled WGS sequence"/>
</dbReference>
<keyword evidence="1" id="KW-1133">Transmembrane helix</keyword>
<dbReference type="Pfam" id="PF22564">
    <property type="entry name" value="HAAS"/>
    <property type="match status" value="1"/>
</dbReference>
<keyword evidence="3" id="KW-1185">Reference proteome</keyword>